<organism evidence="17">
    <name type="scientific">Clastoptera arizonana</name>
    <name type="common">Arizona spittle bug</name>
    <dbReference type="NCBI Taxonomy" id="38151"/>
    <lineage>
        <taxon>Eukaryota</taxon>
        <taxon>Metazoa</taxon>
        <taxon>Ecdysozoa</taxon>
        <taxon>Arthropoda</taxon>
        <taxon>Hexapoda</taxon>
        <taxon>Insecta</taxon>
        <taxon>Pterygota</taxon>
        <taxon>Neoptera</taxon>
        <taxon>Paraneoptera</taxon>
        <taxon>Hemiptera</taxon>
        <taxon>Auchenorrhyncha</taxon>
        <taxon>Cercopoidea</taxon>
        <taxon>Clastopteridae</taxon>
        <taxon>Clastoptera</taxon>
    </lineage>
</organism>
<dbReference type="PRINTS" id="PR00765">
    <property type="entry name" value="CRBOXYPTASEA"/>
</dbReference>
<evidence type="ECO:0000256" key="7">
    <source>
        <dbReference type="ARBA" id="ARBA00022723"/>
    </source>
</evidence>
<dbReference type="PROSITE" id="PS52035">
    <property type="entry name" value="PEPTIDASE_M14"/>
    <property type="match status" value="1"/>
</dbReference>
<dbReference type="PANTHER" id="PTHR11705">
    <property type="entry name" value="PROTEASE FAMILY M14 CARBOXYPEPTIDASE A,B"/>
    <property type="match status" value="1"/>
</dbReference>
<evidence type="ECO:0000256" key="2">
    <source>
        <dbReference type="ARBA" id="ARBA00004613"/>
    </source>
</evidence>
<dbReference type="Pfam" id="PF02244">
    <property type="entry name" value="Propep_M14"/>
    <property type="match status" value="1"/>
</dbReference>
<dbReference type="Pfam" id="PF00246">
    <property type="entry name" value="Peptidase_M14"/>
    <property type="match status" value="1"/>
</dbReference>
<evidence type="ECO:0000256" key="12">
    <source>
        <dbReference type="ARBA" id="ARBA00023157"/>
    </source>
</evidence>
<dbReference type="GO" id="GO:0008270">
    <property type="term" value="F:zinc ion binding"/>
    <property type="evidence" value="ECO:0007669"/>
    <property type="project" value="InterPro"/>
</dbReference>
<gene>
    <name evidence="17" type="ORF">g.4861</name>
</gene>
<feature type="domain" description="Peptidase M14" evidence="16">
    <location>
        <begin position="125"/>
        <end position="416"/>
    </location>
</feature>
<sequence>IVVIFALLSFQFFTSAGAYVSYAGSQIFRIHKMTKEKMNYIHQLEDNKILETLGGNILAIDVLVPKTKNEIAVKMLKNASMDYKIVVEDLDKIISSQKYLVNRTSTKQEIVYPTCSKETCFSLKKYHKLEDIYNFLEYLEETFSGFVSLENIGVSIEGRPLKVVKVSDGKLTNKSIWIDGGIHAREWISPASVIYILNKTVSNLVTKKKQYSNVNFYFMPIMNPDGYEYSHTEDRLWRKNRAPNKGTNCIGTDLNRNWGYSWGGRGTSTDPCAWNYAGKHPFSENETASVSKYLQNTTNLQGYMTFHSYGQFILFPWAHTYKRLPDYTDLLEVGIEIAKQINKTTGAMYKVGSTADKLYTASGGSDDWARGVGKIKYSFTVELQDKGDFGFLLPTEKIPRAVEDAFAAFEVLFSKILSN</sequence>
<dbReference type="FunFam" id="3.40.630.10:FF:000040">
    <property type="entry name" value="zinc carboxypeptidase"/>
    <property type="match status" value="1"/>
</dbReference>
<dbReference type="SUPFAM" id="SSF54897">
    <property type="entry name" value="Protease propeptides/inhibitors"/>
    <property type="match status" value="1"/>
</dbReference>
<dbReference type="Gene3D" id="3.40.630.10">
    <property type="entry name" value="Zn peptidases"/>
    <property type="match status" value="1"/>
</dbReference>
<dbReference type="SMART" id="SM00631">
    <property type="entry name" value="Zn_pept"/>
    <property type="match status" value="1"/>
</dbReference>
<dbReference type="GO" id="GO:0005615">
    <property type="term" value="C:extracellular space"/>
    <property type="evidence" value="ECO:0007669"/>
    <property type="project" value="TreeGrafter"/>
</dbReference>
<evidence type="ECO:0000259" key="16">
    <source>
        <dbReference type="PROSITE" id="PS52035"/>
    </source>
</evidence>
<evidence type="ECO:0000256" key="15">
    <source>
        <dbReference type="SAM" id="SignalP"/>
    </source>
</evidence>
<feature type="non-terminal residue" evidence="17">
    <location>
        <position position="1"/>
    </location>
</feature>
<comment type="similarity">
    <text evidence="3 14">Belongs to the peptidase M14 family.</text>
</comment>
<dbReference type="InterPro" id="IPR003146">
    <property type="entry name" value="M14A_act_pep"/>
</dbReference>
<comment type="function">
    <text evidence="13">Involved in the digestion of the blood meal.</text>
</comment>
<dbReference type="InterPro" id="IPR057246">
    <property type="entry name" value="CARBOXYPEPT_ZN_1"/>
</dbReference>
<accession>A0A1B6CJP3</accession>
<dbReference type="SUPFAM" id="SSF53187">
    <property type="entry name" value="Zn-dependent exopeptidases"/>
    <property type="match status" value="1"/>
</dbReference>
<evidence type="ECO:0000313" key="17">
    <source>
        <dbReference type="EMBL" id="JAS13706.1"/>
    </source>
</evidence>
<comment type="cofactor">
    <cofactor evidence="1">
        <name>Zn(2+)</name>
        <dbReference type="ChEBI" id="CHEBI:29105"/>
    </cofactor>
</comment>
<dbReference type="GO" id="GO:0004181">
    <property type="term" value="F:metallocarboxypeptidase activity"/>
    <property type="evidence" value="ECO:0007669"/>
    <property type="project" value="InterPro"/>
</dbReference>
<dbReference type="PANTHER" id="PTHR11705:SF91">
    <property type="entry name" value="FI01817P-RELATED"/>
    <property type="match status" value="1"/>
</dbReference>
<evidence type="ECO:0000256" key="11">
    <source>
        <dbReference type="ARBA" id="ARBA00023049"/>
    </source>
</evidence>
<feature type="active site" description="Proton donor/acceptor" evidence="14">
    <location>
        <position position="382"/>
    </location>
</feature>
<keyword evidence="11" id="KW-0482">Metalloprotease</keyword>
<dbReference type="CDD" id="cd03860">
    <property type="entry name" value="M14_CP_A-B_like"/>
    <property type="match status" value="1"/>
</dbReference>
<name>A0A1B6CJP3_9HEMI</name>
<keyword evidence="10" id="KW-0862">Zinc</keyword>
<evidence type="ECO:0000256" key="4">
    <source>
        <dbReference type="ARBA" id="ARBA00022525"/>
    </source>
</evidence>
<proteinExistence type="inferred from homology"/>
<evidence type="ECO:0000256" key="6">
    <source>
        <dbReference type="ARBA" id="ARBA00022670"/>
    </source>
</evidence>
<dbReference type="Gene3D" id="3.30.70.340">
    <property type="entry name" value="Metallocarboxypeptidase-like"/>
    <property type="match status" value="1"/>
</dbReference>
<protein>
    <recommendedName>
        <fullName evidence="16">Peptidase M14 domain-containing protein</fullName>
    </recommendedName>
</protein>
<dbReference type="InterPro" id="IPR036990">
    <property type="entry name" value="M14A-like_propep"/>
</dbReference>
<keyword evidence="9" id="KW-0378">Hydrolase</keyword>
<feature type="signal peptide" evidence="15">
    <location>
        <begin position="1"/>
        <end position="18"/>
    </location>
</feature>
<evidence type="ECO:0000256" key="13">
    <source>
        <dbReference type="ARBA" id="ARBA00057299"/>
    </source>
</evidence>
<keyword evidence="4" id="KW-0964">Secreted</keyword>
<keyword evidence="12" id="KW-1015">Disulfide bond</keyword>
<reference evidence="17" key="1">
    <citation type="submission" date="2015-12" db="EMBL/GenBank/DDBJ databases">
        <title>De novo transcriptome assembly of four potential Pierce s Disease insect vectors from Arizona vineyards.</title>
        <authorList>
            <person name="Tassone E.E."/>
        </authorList>
    </citation>
    <scope>NUCLEOTIDE SEQUENCE</scope>
</reference>
<comment type="subcellular location">
    <subcellularLocation>
        <location evidence="2">Secreted</location>
    </subcellularLocation>
</comment>
<feature type="chain" id="PRO_5008580442" description="Peptidase M14 domain-containing protein" evidence="15">
    <location>
        <begin position="19"/>
        <end position="419"/>
    </location>
</feature>
<evidence type="ECO:0000256" key="5">
    <source>
        <dbReference type="ARBA" id="ARBA00022645"/>
    </source>
</evidence>
<keyword evidence="7" id="KW-0479">Metal-binding</keyword>
<dbReference type="InterPro" id="IPR000834">
    <property type="entry name" value="Peptidase_M14"/>
</dbReference>
<evidence type="ECO:0000256" key="10">
    <source>
        <dbReference type="ARBA" id="ARBA00022833"/>
    </source>
</evidence>
<evidence type="ECO:0000256" key="9">
    <source>
        <dbReference type="ARBA" id="ARBA00022801"/>
    </source>
</evidence>
<evidence type="ECO:0000256" key="3">
    <source>
        <dbReference type="ARBA" id="ARBA00005988"/>
    </source>
</evidence>
<evidence type="ECO:0000256" key="1">
    <source>
        <dbReference type="ARBA" id="ARBA00001947"/>
    </source>
</evidence>
<evidence type="ECO:0000256" key="8">
    <source>
        <dbReference type="ARBA" id="ARBA00022729"/>
    </source>
</evidence>
<evidence type="ECO:0000256" key="14">
    <source>
        <dbReference type="PROSITE-ProRule" id="PRU01379"/>
    </source>
</evidence>
<keyword evidence="8 15" id="KW-0732">Signal</keyword>
<dbReference type="GO" id="GO:0006508">
    <property type="term" value="P:proteolysis"/>
    <property type="evidence" value="ECO:0007669"/>
    <property type="project" value="UniProtKB-KW"/>
</dbReference>
<keyword evidence="6" id="KW-0645">Protease</keyword>
<dbReference type="EMBL" id="GEDC01023592">
    <property type="protein sequence ID" value="JAS13706.1"/>
    <property type="molecule type" value="Transcribed_RNA"/>
</dbReference>
<keyword evidence="5" id="KW-0121">Carboxypeptidase</keyword>
<dbReference type="AlphaFoldDB" id="A0A1B6CJP3"/>
<dbReference type="PROSITE" id="PS00132">
    <property type="entry name" value="CARBOXYPEPT_ZN_1"/>
    <property type="match status" value="1"/>
</dbReference>